<dbReference type="InterPro" id="IPR050101">
    <property type="entry name" value="CinA"/>
</dbReference>
<dbReference type="RefSeq" id="WP_008480118.1">
    <property type="nucleotide sequence ID" value="NZ_CAGS01000423.1"/>
</dbReference>
<dbReference type="InterPro" id="IPR036425">
    <property type="entry name" value="MoaB/Mog-like_dom_sf"/>
</dbReference>
<evidence type="ECO:0000313" key="3">
    <source>
        <dbReference type="Proteomes" id="UP000004221"/>
    </source>
</evidence>
<dbReference type="CDD" id="cd00885">
    <property type="entry name" value="cinA"/>
    <property type="match status" value="1"/>
</dbReference>
<dbReference type="PANTHER" id="PTHR13939">
    <property type="entry name" value="NICOTINAMIDE-NUCLEOTIDE AMIDOHYDROLASE PNCC"/>
    <property type="match status" value="1"/>
</dbReference>
<sequence>MVKVQIVAIGNELLIGDVLDTNTNWICKKITGIGGCIDRAVMVHDSLEDISREVRIALDGDIGVIFTIGGMGPTSDDLTLEAVAKATHHPLQLNAEALAFVKSRYEELARRGDVDDASMTPAREKMAFLPEDAIPIDNPVGTAPAMVLEMGNSTVISLPGVPSELKGIFEGPLQLILKGVFGESTFLERVAIVDSKDESVLAPILKSVSEKVPRVYIKSRAKRFGPDVKFRITLSAAGGSRQEVEQQVNNAIEQLDEALGMAGISIDSIDEQV</sequence>
<dbReference type="AlphaFoldDB" id="I4EKU6"/>
<proteinExistence type="predicted"/>
<dbReference type="SUPFAM" id="SSF53218">
    <property type="entry name" value="Molybdenum cofactor biosynthesis proteins"/>
    <property type="match status" value="1"/>
</dbReference>
<dbReference type="Proteomes" id="UP000004221">
    <property type="component" value="Unassembled WGS sequence"/>
</dbReference>
<dbReference type="Pfam" id="PF00994">
    <property type="entry name" value="MoCF_biosynth"/>
    <property type="match status" value="1"/>
</dbReference>
<evidence type="ECO:0000313" key="2">
    <source>
        <dbReference type="EMBL" id="CCF85308.1"/>
    </source>
</evidence>
<gene>
    <name evidence="2" type="ORF">NITHO_480006</name>
</gene>
<dbReference type="SMART" id="SM00852">
    <property type="entry name" value="MoCF_biosynth"/>
    <property type="match status" value="1"/>
</dbReference>
<dbReference type="Gene3D" id="3.40.980.10">
    <property type="entry name" value="MoaB/Mog-like domain"/>
    <property type="match status" value="1"/>
</dbReference>
<dbReference type="EMBL" id="CAGS01000423">
    <property type="protein sequence ID" value="CCF85308.1"/>
    <property type="molecule type" value="Genomic_DNA"/>
</dbReference>
<organism evidence="2 3">
    <name type="scientific">Nitrolancea hollandica Lb</name>
    <dbReference type="NCBI Taxonomy" id="1129897"/>
    <lineage>
        <taxon>Bacteria</taxon>
        <taxon>Pseudomonadati</taxon>
        <taxon>Thermomicrobiota</taxon>
        <taxon>Thermomicrobia</taxon>
        <taxon>Sphaerobacterales</taxon>
        <taxon>Sphaerobacterineae</taxon>
        <taxon>Sphaerobacteraceae</taxon>
        <taxon>Nitrolancea</taxon>
    </lineage>
</organism>
<dbReference type="InterPro" id="IPR001453">
    <property type="entry name" value="MoaB/Mog_dom"/>
</dbReference>
<name>I4EKU6_9BACT</name>
<protein>
    <submittedName>
        <fullName evidence="2">Molybdopterin binding domain</fullName>
    </submittedName>
</protein>
<feature type="domain" description="MoaB/Mog" evidence="1">
    <location>
        <begin position="5"/>
        <end position="178"/>
    </location>
</feature>
<evidence type="ECO:0000259" key="1">
    <source>
        <dbReference type="SMART" id="SM00852"/>
    </source>
</evidence>
<dbReference type="PANTHER" id="PTHR13939:SF0">
    <property type="entry name" value="NMN AMIDOHYDROLASE-LIKE PROTEIN YFAY"/>
    <property type="match status" value="1"/>
</dbReference>
<reference evidence="2 3" key="1">
    <citation type="journal article" date="2012" name="ISME J.">
        <title>Nitrification expanded: discovery, physiology and genomics of a nitrite-oxidizing bacterium from the phylum Chloroflexi.</title>
        <authorList>
            <person name="Sorokin D.Y."/>
            <person name="Lucker S."/>
            <person name="Vejmelkova D."/>
            <person name="Kostrikina N.A."/>
            <person name="Kleerebezem R."/>
            <person name="Rijpstra W.I."/>
            <person name="Damste J.S."/>
            <person name="Le Paslier D."/>
            <person name="Muyzer G."/>
            <person name="Wagner M."/>
            <person name="van Loosdrecht M.C."/>
            <person name="Daims H."/>
        </authorList>
    </citation>
    <scope>NUCLEOTIDE SEQUENCE [LARGE SCALE GENOMIC DNA]</scope>
    <source>
        <strain evidence="3">none</strain>
    </source>
</reference>
<dbReference type="OrthoDB" id="9801454at2"/>
<comment type="caution">
    <text evidence="2">The sequence shown here is derived from an EMBL/GenBank/DDBJ whole genome shotgun (WGS) entry which is preliminary data.</text>
</comment>
<keyword evidence="3" id="KW-1185">Reference proteome</keyword>
<accession>I4EKU6</accession>